<dbReference type="PANTHER" id="PTHR12132:SF1">
    <property type="entry name" value="DNA REPAIR PROTEIN RAD52 HOMOLOG"/>
    <property type="match status" value="1"/>
</dbReference>
<name>W6MRH6_9ASCO</name>
<evidence type="ECO:0000313" key="8">
    <source>
        <dbReference type="EMBL" id="CDK29314.1"/>
    </source>
</evidence>
<comment type="similarity">
    <text evidence="1">Belongs to the RAD52 family.</text>
</comment>
<dbReference type="FunFam" id="3.30.390.80:FF:000001">
    <property type="entry name" value="DNA repair protein RAD52 homolog"/>
    <property type="match status" value="1"/>
</dbReference>
<dbReference type="InterPro" id="IPR004585">
    <property type="entry name" value="DNA_recomb/repair_Rad52"/>
</dbReference>
<dbReference type="GO" id="GO:0005634">
    <property type="term" value="C:nucleus"/>
    <property type="evidence" value="ECO:0007669"/>
    <property type="project" value="InterPro"/>
</dbReference>
<feature type="compositionally biased region" description="Polar residues" evidence="7">
    <location>
        <begin position="321"/>
        <end position="346"/>
    </location>
</feature>
<dbReference type="Pfam" id="PF04098">
    <property type="entry name" value="Rad52_Rad22"/>
    <property type="match status" value="1"/>
</dbReference>
<dbReference type="SUPFAM" id="SSF54768">
    <property type="entry name" value="dsRNA-binding domain-like"/>
    <property type="match status" value="1"/>
</dbReference>
<reference evidence="8" key="2">
    <citation type="submission" date="2014-02" db="EMBL/GenBank/DDBJ databases">
        <title>Complete DNA sequence of /Kuraishia capsulata/ illustrates novel genomic features among budding yeasts (/Saccharomycotina/).</title>
        <authorList>
            <person name="Morales L."/>
            <person name="Noel B."/>
            <person name="Porcel B."/>
            <person name="Marcet-Houben M."/>
            <person name="Hullo M-F."/>
            <person name="Sacerdot C."/>
            <person name="Tekaia F."/>
            <person name="Leh-Louis V."/>
            <person name="Despons L."/>
            <person name="Khanna V."/>
            <person name="Aury J-M."/>
            <person name="Barbe V."/>
            <person name="Couloux A."/>
            <person name="Labadie K."/>
            <person name="Pelletier E."/>
            <person name="Souciet J-L."/>
            <person name="Boekhout T."/>
            <person name="Gabaldon T."/>
            <person name="Wincker P."/>
            <person name="Dujon B."/>
        </authorList>
    </citation>
    <scope>NUCLEOTIDE SEQUENCE</scope>
    <source>
        <strain evidence="8">CBS 1993</strain>
    </source>
</reference>
<dbReference type="EMBL" id="HG793130">
    <property type="protein sequence ID" value="CDK29314.1"/>
    <property type="molecule type" value="Genomic_DNA"/>
</dbReference>
<dbReference type="GeneID" id="34522689"/>
<dbReference type="OrthoDB" id="206565at2759"/>
<dbReference type="GO" id="GO:0045002">
    <property type="term" value="P:double-strand break repair via single-strand annealing"/>
    <property type="evidence" value="ECO:0007669"/>
    <property type="project" value="InterPro"/>
</dbReference>
<evidence type="ECO:0000256" key="3">
    <source>
        <dbReference type="ARBA" id="ARBA00023172"/>
    </source>
</evidence>
<evidence type="ECO:0000313" key="9">
    <source>
        <dbReference type="Proteomes" id="UP000019384"/>
    </source>
</evidence>
<keyword evidence="2" id="KW-0227">DNA damage</keyword>
<comment type="function">
    <text evidence="5">Involved in DNA double-strand break (DSB) repair and recombination. Promotes the annealing of complementary single-stranded DNA and by stimulation of the RAD51 recombinase.</text>
</comment>
<sequence>MRSQRRILNALPHLDNNATRKKYKARMNAKKELDSVQVPIPYAPEERERISAELDKQLGPEYVATRPGQGGAKVSYIEGWKAINLANRVFGFDNWNSEVRQTTVDYVEETGGRFSVGLSTVVRVTLKNGSFHEDIGYGHIENARTRAMAFEKCKKEAMTDGLKRALRCFGNAMGNCLYDKAYLARISKVKTNPQIFDENNLVRPAGRPDGRLDGRPMVKPQNIAPAPHAISAPAVARIQALAPANVNDNNVAINSSKRETESKTALEAVITEEDFDDSFGEIPESEDFMNGIDDYEMTLLLNKAADDKKNIEVKTEPQPKVSDTSARVNSPTPNEISQRQMETPTSKGIPATVGFFSARAAEEVQNNVVLGDDKRFNPSFISPSIRRTVDPTKSMPVKRSVLQPSEPNTSHSSPSSSLKRTVGMPPASLSKRVHKD</sequence>
<accession>W6MRH6</accession>
<keyword evidence="9" id="KW-1185">Reference proteome</keyword>
<dbReference type="GO" id="GO:0006312">
    <property type="term" value="P:mitotic recombination"/>
    <property type="evidence" value="ECO:0007669"/>
    <property type="project" value="TreeGrafter"/>
</dbReference>
<dbReference type="InterPro" id="IPR007232">
    <property type="entry name" value="Rad52_Rad59_Rad22"/>
</dbReference>
<evidence type="ECO:0000256" key="2">
    <source>
        <dbReference type="ARBA" id="ARBA00022763"/>
    </source>
</evidence>
<dbReference type="PANTHER" id="PTHR12132">
    <property type="entry name" value="DNA REPAIR AND RECOMBINATION PROTEIN RAD52, RAD59"/>
    <property type="match status" value="1"/>
</dbReference>
<dbReference type="GO" id="GO:0000730">
    <property type="term" value="P:DNA recombinase assembly"/>
    <property type="evidence" value="ECO:0007669"/>
    <property type="project" value="InterPro"/>
</dbReference>
<dbReference type="AlphaFoldDB" id="W6MRH6"/>
<keyword evidence="4" id="KW-0234">DNA repair</keyword>
<evidence type="ECO:0000256" key="4">
    <source>
        <dbReference type="ARBA" id="ARBA00023204"/>
    </source>
</evidence>
<dbReference type="NCBIfam" id="TIGR00607">
    <property type="entry name" value="rad52"/>
    <property type="match status" value="1"/>
</dbReference>
<evidence type="ECO:0000256" key="7">
    <source>
        <dbReference type="SAM" id="MobiDB-lite"/>
    </source>
</evidence>
<feature type="region of interest" description="Disordered" evidence="7">
    <location>
        <begin position="310"/>
        <end position="349"/>
    </location>
</feature>
<reference evidence="8" key="1">
    <citation type="submission" date="2013-12" db="EMBL/GenBank/DDBJ databases">
        <authorList>
            <person name="Genoscope - CEA"/>
        </authorList>
    </citation>
    <scope>NUCLEOTIDE SEQUENCE</scope>
    <source>
        <strain evidence="8">CBS 1993</strain>
    </source>
</reference>
<organism evidence="8 9">
    <name type="scientific">Kuraishia capsulata CBS 1993</name>
    <dbReference type="NCBI Taxonomy" id="1382522"/>
    <lineage>
        <taxon>Eukaryota</taxon>
        <taxon>Fungi</taxon>
        <taxon>Dikarya</taxon>
        <taxon>Ascomycota</taxon>
        <taxon>Saccharomycotina</taxon>
        <taxon>Pichiomycetes</taxon>
        <taxon>Pichiales</taxon>
        <taxon>Pichiaceae</taxon>
        <taxon>Kuraishia</taxon>
    </lineage>
</organism>
<dbReference type="HOGENOM" id="CLU_011431_3_2_1"/>
<protein>
    <recommendedName>
        <fullName evidence="6">DNA repair and recombination protein RAD52</fullName>
    </recommendedName>
</protein>
<gene>
    <name evidence="8" type="ORF">KUCA_T00005302001</name>
</gene>
<feature type="region of interest" description="Disordered" evidence="7">
    <location>
        <begin position="377"/>
        <end position="436"/>
    </location>
</feature>
<evidence type="ECO:0000256" key="6">
    <source>
        <dbReference type="ARBA" id="ARBA00041062"/>
    </source>
</evidence>
<proteinExistence type="inferred from homology"/>
<keyword evidence="3" id="KW-0233">DNA recombination</keyword>
<dbReference type="Proteomes" id="UP000019384">
    <property type="component" value="Unassembled WGS sequence"/>
</dbReference>
<evidence type="ECO:0000256" key="1">
    <source>
        <dbReference type="ARBA" id="ARBA00006638"/>
    </source>
</evidence>
<dbReference type="RefSeq" id="XP_022461301.1">
    <property type="nucleotide sequence ID" value="XM_022600484.1"/>
</dbReference>
<dbReference type="GO" id="GO:0003697">
    <property type="term" value="F:single-stranded DNA binding"/>
    <property type="evidence" value="ECO:0007669"/>
    <property type="project" value="UniProtKB-ARBA"/>
</dbReference>
<feature type="compositionally biased region" description="Low complexity" evidence="7">
    <location>
        <begin position="404"/>
        <end position="417"/>
    </location>
</feature>
<dbReference type="Gene3D" id="3.30.390.80">
    <property type="entry name" value="DNA repair protein Rad52/59/22"/>
    <property type="match status" value="1"/>
</dbReference>
<dbReference type="STRING" id="1382522.W6MRH6"/>
<dbReference type="InterPro" id="IPR042525">
    <property type="entry name" value="Rad52_Rad59_Rad22_sf"/>
</dbReference>
<evidence type="ECO:0000256" key="5">
    <source>
        <dbReference type="ARBA" id="ARBA00037138"/>
    </source>
</evidence>
<dbReference type="InterPro" id="IPR041247">
    <property type="entry name" value="Rad52_fam"/>
</dbReference>